<protein>
    <submittedName>
        <fullName evidence="1">Uncharacterized protein</fullName>
    </submittedName>
</protein>
<accession>A0A1Q9CJ71</accession>
<reference evidence="1 2" key="1">
    <citation type="submission" date="2016-02" db="EMBL/GenBank/DDBJ databases">
        <title>Genome analysis of coral dinoflagellate symbionts highlights evolutionary adaptations to a symbiotic lifestyle.</title>
        <authorList>
            <person name="Aranda M."/>
            <person name="Li Y."/>
            <person name="Liew Y.J."/>
            <person name="Baumgarten S."/>
            <person name="Simakov O."/>
            <person name="Wilson M."/>
            <person name="Piel J."/>
            <person name="Ashoor H."/>
            <person name="Bougouffa S."/>
            <person name="Bajic V.B."/>
            <person name="Ryu T."/>
            <person name="Ravasi T."/>
            <person name="Bayer T."/>
            <person name="Micklem G."/>
            <person name="Kim H."/>
            <person name="Bhak J."/>
            <person name="Lajeunesse T.C."/>
            <person name="Voolstra C.R."/>
        </authorList>
    </citation>
    <scope>NUCLEOTIDE SEQUENCE [LARGE SCALE GENOMIC DNA]</scope>
    <source>
        <strain evidence="1 2">CCMP2467</strain>
    </source>
</reference>
<dbReference type="Proteomes" id="UP000186817">
    <property type="component" value="Unassembled WGS sequence"/>
</dbReference>
<dbReference type="AlphaFoldDB" id="A0A1Q9CJ71"/>
<evidence type="ECO:0000313" key="1">
    <source>
        <dbReference type="EMBL" id="OLP82980.1"/>
    </source>
</evidence>
<proteinExistence type="predicted"/>
<organism evidence="1 2">
    <name type="scientific">Symbiodinium microadriaticum</name>
    <name type="common">Dinoflagellate</name>
    <name type="synonym">Zooxanthella microadriatica</name>
    <dbReference type="NCBI Taxonomy" id="2951"/>
    <lineage>
        <taxon>Eukaryota</taxon>
        <taxon>Sar</taxon>
        <taxon>Alveolata</taxon>
        <taxon>Dinophyceae</taxon>
        <taxon>Suessiales</taxon>
        <taxon>Symbiodiniaceae</taxon>
        <taxon>Symbiodinium</taxon>
    </lineage>
</organism>
<name>A0A1Q9CJ71_SYMMI</name>
<evidence type="ECO:0000313" key="2">
    <source>
        <dbReference type="Proteomes" id="UP000186817"/>
    </source>
</evidence>
<gene>
    <name evidence="1" type="ORF">AK812_SmicGene36327</name>
</gene>
<dbReference type="EMBL" id="LSRX01001152">
    <property type="protein sequence ID" value="OLP82980.1"/>
    <property type="molecule type" value="Genomic_DNA"/>
</dbReference>
<dbReference type="OrthoDB" id="10392390at2759"/>
<sequence>MLAGLGASVAVTLLDLSEDERLLILRGCAGLEGNGAELEGLQTLRAAALQLAKASWSAADSEAFLWVVGACRSQSSGGLLVRRSKARTGYETSGERSATLLFLKSASELLEADKIQISRHPAIRNSLEELVVELSDKDLRGKRQGCQLLVSQVCVMEHLAVCGKGAGDLEAIKSLDRDMAGAYGNFAKVLGLDPAASEGLVEVASVVDAWESARVRVEARNKAEAEAVVGGLPKVVAHTELAQLRERFEAFFYSLPHKLMPANAMLEQHFDGVDNGEFQNLSLKEFASRGDAAREPFVWSKLEALLKGKSFWRPPSVPVVQDPEELLHGDSDLIQRIQTKFNWGDWDKDVFCSRNVFDKMETEVLSIKGAERRTNIDMISLKAGNAKELELFYRMHHRWCIVEDPQMRPR</sequence>
<keyword evidence="2" id="KW-1185">Reference proteome</keyword>
<comment type="caution">
    <text evidence="1">The sequence shown here is derived from an EMBL/GenBank/DDBJ whole genome shotgun (WGS) entry which is preliminary data.</text>
</comment>